<feature type="domain" description="ABC transporter" evidence="5">
    <location>
        <begin position="6"/>
        <end position="246"/>
    </location>
</feature>
<dbReference type="PROSITE" id="PS50893">
    <property type="entry name" value="ABC_TRANSPORTER_2"/>
    <property type="match status" value="1"/>
</dbReference>
<dbReference type="PANTHER" id="PTHR46743">
    <property type="entry name" value="TEICHOIC ACIDS EXPORT ATP-BINDING PROTEIN TAGH"/>
    <property type="match status" value="1"/>
</dbReference>
<dbReference type="OrthoDB" id="9778870at2"/>
<dbReference type="InterPro" id="IPR003593">
    <property type="entry name" value="AAA+_ATPase"/>
</dbReference>
<keyword evidence="4 6" id="KW-0067">ATP-binding</keyword>
<dbReference type="Pfam" id="PF14524">
    <property type="entry name" value="Wzt_C"/>
    <property type="match status" value="1"/>
</dbReference>
<evidence type="ECO:0000313" key="6">
    <source>
        <dbReference type="EMBL" id="TCD11304.1"/>
    </source>
</evidence>
<comment type="similarity">
    <text evidence="1">Belongs to the ABC transporter superfamily.</text>
</comment>
<dbReference type="InterPro" id="IPR050683">
    <property type="entry name" value="Bact_Polysacc_Export_ATP-bd"/>
</dbReference>
<dbReference type="AlphaFoldDB" id="A0A4R0P375"/>
<evidence type="ECO:0000259" key="5">
    <source>
        <dbReference type="PROSITE" id="PS50893"/>
    </source>
</evidence>
<dbReference type="Pfam" id="PF00005">
    <property type="entry name" value="ABC_tran"/>
    <property type="match status" value="1"/>
</dbReference>
<dbReference type="CDD" id="cd03220">
    <property type="entry name" value="ABC_KpsT_Wzt"/>
    <property type="match status" value="1"/>
</dbReference>
<evidence type="ECO:0000256" key="2">
    <source>
        <dbReference type="ARBA" id="ARBA00022448"/>
    </source>
</evidence>
<dbReference type="PANTHER" id="PTHR46743:SF2">
    <property type="entry name" value="TEICHOIC ACIDS EXPORT ATP-BINDING PROTEIN TAGH"/>
    <property type="match status" value="1"/>
</dbReference>
<dbReference type="InterPro" id="IPR015860">
    <property type="entry name" value="ABC_transpr_TagH-like"/>
</dbReference>
<dbReference type="Gene3D" id="2.70.50.60">
    <property type="entry name" value="abc- transporter (atp binding component) like domain"/>
    <property type="match status" value="1"/>
</dbReference>
<proteinExistence type="inferred from homology"/>
<dbReference type="GO" id="GO:0016020">
    <property type="term" value="C:membrane"/>
    <property type="evidence" value="ECO:0007669"/>
    <property type="project" value="InterPro"/>
</dbReference>
<dbReference type="InterPro" id="IPR029439">
    <property type="entry name" value="Wzt_C"/>
</dbReference>
<dbReference type="CDD" id="cd10147">
    <property type="entry name" value="Wzt_C-like"/>
    <property type="match status" value="1"/>
</dbReference>
<protein>
    <submittedName>
        <fullName evidence="6">ABC transporter ATP-binding protein</fullName>
    </submittedName>
</protein>
<dbReference type="RefSeq" id="WP_131571628.1">
    <property type="nucleotide sequence ID" value="NZ_JAINFK010000002.1"/>
</dbReference>
<dbReference type="GO" id="GO:0005524">
    <property type="term" value="F:ATP binding"/>
    <property type="evidence" value="ECO:0007669"/>
    <property type="project" value="UniProtKB-KW"/>
</dbReference>
<evidence type="ECO:0000256" key="3">
    <source>
        <dbReference type="ARBA" id="ARBA00022741"/>
    </source>
</evidence>
<evidence type="ECO:0000256" key="4">
    <source>
        <dbReference type="ARBA" id="ARBA00022840"/>
    </source>
</evidence>
<dbReference type="SMART" id="SM00382">
    <property type="entry name" value="AAA"/>
    <property type="match status" value="1"/>
</dbReference>
<dbReference type="SUPFAM" id="SSF52540">
    <property type="entry name" value="P-loop containing nucleoside triphosphate hydrolases"/>
    <property type="match status" value="1"/>
</dbReference>
<reference evidence="6 7" key="1">
    <citation type="journal article" date="2015" name="Antonie Van Leeuwenhoek">
        <title>Oricola cellulosilytica gen. nov., sp. nov., a cellulose-degrading bacterium of the family Phyllobacteriaceae isolated from surface seashore water, and emended descriptions of Mesorhizobium loti and Phyllobacterium myrsinacearum.</title>
        <authorList>
            <person name="Hameed A."/>
            <person name="Shahina M."/>
            <person name="Lai W.A."/>
            <person name="Lin S.Y."/>
            <person name="Young L.S."/>
            <person name="Liu Y.C."/>
            <person name="Hsu Y.H."/>
            <person name="Young C.C."/>
        </authorList>
    </citation>
    <scope>NUCLEOTIDE SEQUENCE [LARGE SCALE GENOMIC DNA]</scope>
    <source>
        <strain evidence="6 7">KCTC 52183</strain>
    </source>
</reference>
<dbReference type="InterPro" id="IPR003439">
    <property type="entry name" value="ABC_transporter-like_ATP-bd"/>
</dbReference>
<sequence>MSGPVLTATDVSKRYASYSTSFGRFATWFGLPAKPVNEFWAVRDVSFSLKRGEALALIGQNGAGKSTLLKMITGTVRPTTGAIGVNGRISAILELGLGFNPEFTGRQNVYQAGGLMGFPREDLLRLMSGIEDFAELGEFFDQPLRVYSSGMQARLAFSLATAARPEVLIVDEVLSVGDAYFQAKCFERIAGFRKAGTTLLFVTHAMDTVVKHCDRAIFMKYGQAEFDGAPRDACNLYFDSLFGKRQAPNSKSDDTAPVMLSREQECFHTRFGYRKEEHRWGHGGARILDYLVRSGQKDYPHTIESNATTDFYFSVIFEHDYDDITPGVLLKSHDGLFIYGTNSFLASQGRTHIAAKAGERHMFRFSMPMPLNAGHYLVSFGISTGPQENLLPLDRRYDSVLVTIERKMGFWGLCDFNAHFETLNGLAYDD</sequence>
<name>A0A4R0P375_9HYPH</name>
<dbReference type="GO" id="GO:0016887">
    <property type="term" value="F:ATP hydrolysis activity"/>
    <property type="evidence" value="ECO:0007669"/>
    <property type="project" value="InterPro"/>
</dbReference>
<keyword evidence="7" id="KW-1185">Reference proteome</keyword>
<evidence type="ECO:0000256" key="1">
    <source>
        <dbReference type="ARBA" id="ARBA00005417"/>
    </source>
</evidence>
<comment type="caution">
    <text evidence="6">The sequence shown here is derived from an EMBL/GenBank/DDBJ whole genome shotgun (WGS) entry which is preliminary data.</text>
</comment>
<dbReference type="Gene3D" id="3.40.50.300">
    <property type="entry name" value="P-loop containing nucleotide triphosphate hydrolases"/>
    <property type="match status" value="1"/>
</dbReference>
<organism evidence="6 7">
    <name type="scientific">Oricola cellulosilytica</name>
    <dbReference type="NCBI Taxonomy" id="1429082"/>
    <lineage>
        <taxon>Bacteria</taxon>
        <taxon>Pseudomonadati</taxon>
        <taxon>Pseudomonadota</taxon>
        <taxon>Alphaproteobacteria</taxon>
        <taxon>Hyphomicrobiales</taxon>
        <taxon>Ahrensiaceae</taxon>
        <taxon>Oricola</taxon>
    </lineage>
</organism>
<keyword evidence="3" id="KW-0547">Nucleotide-binding</keyword>
<accession>A0A4R0P375</accession>
<dbReference type="EMBL" id="SJST01000010">
    <property type="protein sequence ID" value="TCD11304.1"/>
    <property type="molecule type" value="Genomic_DNA"/>
</dbReference>
<keyword evidence="2" id="KW-0813">Transport</keyword>
<dbReference type="Proteomes" id="UP000291301">
    <property type="component" value="Unassembled WGS sequence"/>
</dbReference>
<gene>
    <name evidence="6" type="ORF">E0D97_17430</name>
</gene>
<dbReference type="GO" id="GO:0140359">
    <property type="term" value="F:ABC-type transporter activity"/>
    <property type="evidence" value="ECO:0007669"/>
    <property type="project" value="InterPro"/>
</dbReference>
<dbReference type="InterPro" id="IPR027417">
    <property type="entry name" value="P-loop_NTPase"/>
</dbReference>
<dbReference type="PROSITE" id="PS00211">
    <property type="entry name" value="ABC_TRANSPORTER_1"/>
    <property type="match status" value="1"/>
</dbReference>
<evidence type="ECO:0000313" key="7">
    <source>
        <dbReference type="Proteomes" id="UP000291301"/>
    </source>
</evidence>
<dbReference type="InterPro" id="IPR017871">
    <property type="entry name" value="ABC_transporter-like_CS"/>
</dbReference>